<evidence type="ECO:0000256" key="1">
    <source>
        <dbReference type="ARBA" id="ARBA00004651"/>
    </source>
</evidence>
<keyword evidence="4 6" id="KW-1133">Transmembrane helix</keyword>
<evidence type="ECO:0000256" key="4">
    <source>
        <dbReference type="ARBA" id="ARBA00022989"/>
    </source>
</evidence>
<name>A0A1I3LP88_9BACL</name>
<organism evidence="7 8">
    <name type="scientific">Thermoflavimicrobium dichotomicum</name>
    <dbReference type="NCBI Taxonomy" id="46223"/>
    <lineage>
        <taxon>Bacteria</taxon>
        <taxon>Bacillati</taxon>
        <taxon>Bacillota</taxon>
        <taxon>Bacilli</taxon>
        <taxon>Bacillales</taxon>
        <taxon>Thermoactinomycetaceae</taxon>
        <taxon>Thermoflavimicrobium</taxon>
    </lineage>
</organism>
<dbReference type="PANTHER" id="PTHR30250:SF11">
    <property type="entry name" value="O-ANTIGEN TRANSPORTER-RELATED"/>
    <property type="match status" value="1"/>
</dbReference>
<keyword evidence="5 6" id="KW-0472">Membrane</keyword>
<dbReference type="OrthoDB" id="3249502at2"/>
<dbReference type="RefSeq" id="WP_093228099.1">
    <property type="nucleotide sequence ID" value="NZ_FORR01000002.1"/>
</dbReference>
<feature type="transmembrane region" description="Helical" evidence="6">
    <location>
        <begin position="54"/>
        <end position="71"/>
    </location>
</feature>
<feature type="transmembrane region" description="Helical" evidence="6">
    <location>
        <begin position="450"/>
        <end position="471"/>
    </location>
</feature>
<feature type="transmembrane region" description="Helical" evidence="6">
    <location>
        <begin position="124"/>
        <end position="144"/>
    </location>
</feature>
<evidence type="ECO:0000313" key="7">
    <source>
        <dbReference type="EMBL" id="SFI86589.1"/>
    </source>
</evidence>
<feature type="transmembrane region" description="Helical" evidence="6">
    <location>
        <begin position="424"/>
        <end position="444"/>
    </location>
</feature>
<feature type="transmembrane region" description="Helical" evidence="6">
    <location>
        <begin position="252"/>
        <end position="275"/>
    </location>
</feature>
<dbReference type="EMBL" id="FORR01000002">
    <property type="protein sequence ID" value="SFI86589.1"/>
    <property type="molecule type" value="Genomic_DNA"/>
</dbReference>
<feature type="transmembrane region" description="Helical" evidence="6">
    <location>
        <begin position="83"/>
        <end position="104"/>
    </location>
</feature>
<dbReference type="STRING" id="46223.SAMN05421852_102275"/>
<feature type="transmembrane region" description="Helical" evidence="6">
    <location>
        <begin position="181"/>
        <end position="202"/>
    </location>
</feature>
<evidence type="ECO:0000256" key="2">
    <source>
        <dbReference type="ARBA" id="ARBA00022475"/>
    </source>
</evidence>
<protein>
    <submittedName>
        <fullName evidence="7">Membrane protein involved in the export of O-antigen and teichoic acid</fullName>
    </submittedName>
</protein>
<feature type="transmembrane region" description="Helical" evidence="6">
    <location>
        <begin position="334"/>
        <end position="357"/>
    </location>
</feature>
<keyword evidence="3 6" id="KW-0812">Transmembrane</keyword>
<evidence type="ECO:0000256" key="5">
    <source>
        <dbReference type="ARBA" id="ARBA00023136"/>
    </source>
</evidence>
<dbReference type="InterPro" id="IPR050833">
    <property type="entry name" value="Poly_Biosynth_Transport"/>
</dbReference>
<evidence type="ECO:0000313" key="8">
    <source>
        <dbReference type="Proteomes" id="UP000199545"/>
    </source>
</evidence>
<feature type="transmembrane region" description="Helical" evidence="6">
    <location>
        <begin position="223"/>
        <end position="246"/>
    </location>
</feature>
<dbReference type="GO" id="GO:0005886">
    <property type="term" value="C:plasma membrane"/>
    <property type="evidence" value="ECO:0007669"/>
    <property type="project" value="UniProtKB-SubCell"/>
</dbReference>
<evidence type="ECO:0000256" key="6">
    <source>
        <dbReference type="SAM" id="Phobius"/>
    </source>
</evidence>
<keyword evidence="2" id="KW-1003">Cell membrane</keyword>
<feature type="transmembrane region" description="Helical" evidence="6">
    <location>
        <begin position="295"/>
        <end position="314"/>
    </location>
</feature>
<proteinExistence type="predicted"/>
<dbReference type="AlphaFoldDB" id="A0A1I3LP88"/>
<dbReference type="PANTHER" id="PTHR30250">
    <property type="entry name" value="PST FAMILY PREDICTED COLANIC ACID TRANSPORTER"/>
    <property type="match status" value="1"/>
</dbReference>
<evidence type="ECO:0000256" key="3">
    <source>
        <dbReference type="ARBA" id="ARBA00022692"/>
    </source>
</evidence>
<feature type="transmembrane region" description="Helical" evidence="6">
    <location>
        <begin position="389"/>
        <end position="408"/>
    </location>
</feature>
<reference evidence="7 8" key="1">
    <citation type="submission" date="2016-10" db="EMBL/GenBank/DDBJ databases">
        <authorList>
            <person name="de Groot N.N."/>
        </authorList>
    </citation>
    <scope>NUCLEOTIDE SEQUENCE [LARGE SCALE GENOMIC DNA]</scope>
    <source>
        <strain evidence="7 8">DSM 44778</strain>
    </source>
</reference>
<comment type="subcellular location">
    <subcellularLocation>
        <location evidence="1">Cell membrane</location>
        <topology evidence="1">Multi-pass membrane protein</topology>
    </subcellularLocation>
</comment>
<feature type="transmembrane region" description="Helical" evidence="6">
    <location>
        <begin position="151"/>
        <end position="175"/>
    </location>
</feature>
<accession>A0A1I3LP88</accession>
<keyword evidence="8" id="KW-1185">Reference proteome</keyword>
<feature type="transmembrane region" description="Helical" evidence="6">
    <location>
        <begin position="364"/>
        <end position="383"/>
    </location>
</feature>
<sequence length="493" mass="56415">MKALLKRLFSDSFAFAFVNIGNKLLAFVLFPIFIKYLSVNEYADWGITNTMMLVISYFVILGSDAALAFYYHDVKTNEERKGYLTATILLSCLAGIIFILAFFLLREPLSSVIYQAGTKNQWVLFTALVATMFSVINQLLLGYLRLERRKWVFVIFSILNMAGSSLVSIYFVMVLHQGLQGIFYGQLLGQGVVMVGLLLLLYRHFTVHVRMPYLKDLLQYGVPLLPTLMAFWVINTTSRLFVYYMISPKSAAIFDAASRVASYIVLLTASFQLAWRPFSMSIKDREDAPQLFRMLAKGVLIVGSLVVMGFSFIAEPMMKWLAGEQKPEYFEAYRYMWALSFSTVLNALHLIIGVGLFFHKKTPIVSRVFMQAAGIYLLGSVTLIPLFGLWAVCMMNILVYLLINLFLYRENQKIYPVDFRFRSMFIYIAMFIGLMSGITCLQIAKVDHLWLYYLLGLFALVVAVFASGLVSPKRLLQLRKRVQVQHNRESRLQ</sequence>
<dbReference type="Pfam" id="PF13440">
    <property type="entry name" value="Polysacc_synt_3"/>
    <property type="match status" value="1"/>
</dbReference>
<feature type="transmembrane region" description="Helical" evidence="6">
    <location>
        <begin position="12"/>
        <end position="34"/>
    </location>
</feature>
<gene>
    <name evidence="7" type="ORF">SAMN05421852_102275</name>
</gene>
<dbReference type="Proteomes" id="UP000199545">
    <property type="component" value="Unassembled WGS sequence"/>
</dbReference>